<dbReference type="InterPro" id="IPR023187">
    <property type="entry name" value="Tscrpt_reg_MarR-type_CS"/>
</dbReference>
<dbReference type="PANTHER" id="PTHR42756:SF2">
    <property type="entry name" value="MARR FAMILY REGULATORY PROTEIN"/>
    <property type="match status" value="1"/>
</dbReference>
<dbReference type="Proteomes" id="UP000223370">
    <property type="component" value="Unassembled WGS sequence"/>
</dbReference>
<evidence type="ECO:0000313" key="6">
    <source>
        <dbReference type="Proteomes" id="UP000223370"/>
    </source>
</evidence>
<protein>
    <submittedName>
        <fullName evidence="5">MarR family transcriptional regulator</fullName>
    </submittedName>
</protein>
<evidence type="ECO:0000256" key="1">
    <source>
        <dbReference type="ARBA" id="ARBA00023015"/>
    </source>
</evidence>
<dbReference type="InterPro" id="IPR036390">
    <property type="entry name" value="WH_DNA-bd_sf"/>
</dbReference>
<organism evidence="5 6">
    <name type="scientific">Secundilactobacillus silagincola</name>
    <dbReference type="NCBI Taxonomy" id="1714681"/>
    <lineage>
        <taxon>Bacteria</taxon>
        <taxon>Bacillati</taxon>
        <taxon>Bacillota</taxon>
        <taxon>Bacilli</taxon>
        <taxon>Lactobacillales</taxon>
        <taxon>Lactobacillaceae</taxon>
        <taxon>Secundilactobacillus</taxon>
    </lineage>
</organism>
<evidence type="ECO:0000259" key="4">
    <source>
        <dbReference type="PROSITE" id="PS50995"/>
    </source>
</evidence>
<dbReference type="Pfam" id="PF01047">
    <property type="entry name" value="MarR"/>
    <property type="match status" value="1"/>
</dbReference>
<evidence type="ECO:0000256" key="2">
    <source>
        <dbReference type="ARBA" id="ARBA00023125"/>
    </source>
</evidence>
<dbReference type="EMBL" id="BCMJ01000004">
    <property type="protein sequence ID" value="GAX08113.1"/>
    <property type="molecule type" value="Genomic_DNA"/>
</dbReference>
<dbReference type="InterPro" id="IPR036388">
    <property type="entry name" value="WH-like_DNA-bd_sf"/>
</dbReference>
<dbReference type="Gene3D" id="1.10.10.10">
    <property type="entry name" value="Winged helix-like DNA-binding domain superfamily/Winged helix DNA-binding domain"/>
    <property type="match status" value="1"/>
</dbReference>
<name>A0A1Z5J237_9LACO</name>
<evidence type="ECO:0000256" key="3">
    <source>
        <dbReference type="ARBA" id="ARBA00023163"/>
    </source>
</evidence>
<accession>A0A1Z5J237</accession>
<dbReference type="PROSITE" id="PS50995">
    <property type="entry name" value="HTH_MARR_2"/>
    <property type="match status" value="1"/>
</dbReference>
<reference evidence="5 6" key="1">
    <citation type="submission" date="2015-11" db="EMBL/GenBank/DDBJ databases">
        <title>Draft genome sequences of new species of the genus Lactobacillus isolated from orchardgrass silage.</title>
        <authorList>
            <person name="Tohno M."/>
            <person name="Tanizawa Y."/>
            <person name="Arita M."/>
        </authorList>
    </citation>
    <scope>NUCLEOTIDE SEQUENCE [LARGE SCALE GENOMIC DNA]</scope>
    <source>
        <strain evidence="5 6">IWT5</strain>
    </source>
</reference>
<keyword evidence="6" id="KW-1185">Reference proteome</keyword>
<sequence length="146" mass="17117">MRTIGVIAKALDGIANIEFKQYHLTRGQYMYLTRICEHPGLTQTELVNLIKVDRATATRAVQRLEENDFVRRETDDHDRKIKHIWPTEYAQEVYPRIKAENDYSTQVALRGFSDDEVRQVKSLLSRMSKNVSDSWEFVKQGGHRDY</sequence>
<dbReference type="PRINTS" id="PR00598">
    <property type="entry name" value="HTHMARR"/>
</dbReference>
<dbReference type="GO" id="GO:0003700">
    <property type="term" value="F:DNA-binding transcription factor activity"/>
    <property type="evidence" value="ECO:0007669"/>
    <property type="project" value="InterPro"/>
</dbReference>
<dbReference type="AlphaFoldDB" id="A0A1Z5J237"/>
<comment type="caution">
    <text evidence="5">The sequence shown here is derived from an EMBL/GenBank/DDBJ whole genome shotgun (WGS) entry which is preliminary data.</text>
</comment>
<keyword evidence="3" id="KW-0804">Transcription</keyword>
<dbReference type="PANTHER" id="PTHR42756">
    <property type="entry name" value="TRANSCRIPTIONAL REGULATOR, MARR"/>
    <property type="match status" value="1"/>
</dbReference>
<proteinExistence type="predicted"/>
<dbReference type="PROSITE" id="PS01117">
    <property type="entry name" value="HTH_MARR_1"/>
    <property type="match status" value="1"/>
</dbReference>
<gene>
    <name evidence="5" type="primary">marR_13</name>
    <name evidence="5" type="ORF">IWT5_01265</name>
</gene>
<dbReference type="InterPro" id="IPR000835">
    <property type="entry name" value="HTH_MarR-typ"/>
</dbReference>
<dbReference type="GO" id="GO:0003677">
    <property type="term" value="F:DNA binding"/>
    <property type="evidence" value="ECO:0007669"/>
    <property type="project" value="UniProtKB-KW"/>
</dbReference>
<evidence type="ECO:0000313" key="5">
    <source>
        <dbReference type="EMBL" id="GAX08113.1"/>
    </source>
</evidence>
<feature type="domain" description="HTH marR-type" evidence="4">
    <location>
        <begin position="1"/>
        <end position="129"/>
    </location>
</feature>
<keyword evidence="1" id="KW-0805">Transcription regulation</keyword>
<dbReference type="SMART" id="SM00347">
    <property type="entry name" value="HTH_MARR"/>
    <property type="match status" value="1"/>
</dbReference>
<keyword evidence="2" id="KW-0238">DNA-binding</keyword>
<dbReference type="SUPFAM" id="SSF46785">
    <property type="entry name" value="Winged helix' DNA-binding domain"/>
    <property type="match status" value="1"/>
</dbReference>